<dbReference type="InterPro" id="IPR001851">
    <property type="entry name" value="ABC_transp_permease"/>
</dbReference>
<reference evidence="7 8" key="1">
    <citation type="submission" date="2018-01" db="EMBL/GenBank/DDBJ databases">
        <title>Metagenomic assembled genomes from two thermal pools in the Uzon Caldera, Kamchatka, Russia.</title>
        <authorList>
            <person name="Wilkins L."/>
            <person name="Ettinger C."/>
        </authorList>
    </citation>
    <scope>NUCLEOTIDE SEQUENCE [LARGE SCALE GENOMIC DNA]</scope>
    <source>
        <strain evidence="7">ARK-10</strain>
    </source>
</reference>
<dbReference type="PANTHER" id="PTHR32196:SF72">
    <property type="entry name" value="RIBOSE IMPORT PERMEASE PROTEIN RBSC"/>
    <property type="match status" value="1"/>
</dbReference>
<dbReference type="Pfam" id="PF02653">
    <property type="entry name" value="BPD_transp_2"/>
    <property type="match status" value="1"/>
</dbReference>
<sequence>MSEISKRKFSFQINTQALVFIVLVALWVFLSIASPYFFNINNIRNLFSQEAIVGVLAVGQLYTIITAGIDLSVGTVAALTNVVLTLLVINGVSIPLAIIIVLLMATGFGIANGVIIYELNMPPFIVTLGTMSIAAGAALLISGGTNISGLPFAFAKFGSGIFLGMPNLFWLLIVAVVIGEIVLRFSKFGKYVYAVGSSVEAARLSGVNVRKVIYGVYTLSGFLAGVGGVMLTARLWMGVPTAGADYNLNSIAAAAIGGASLFGAQGTVIGAFLGAIVMSTIYNGTVLLNVNPFWQEIIVGALIIGTVALDQIKKRQKYTYTKK</sequence>
<dbReference type="AlphaFoldDB" id="A0A2J6X8J0"/>
<dbReference type="Proteomes" id="UP000236910">
    <property type="component" value="Unassembled WGS sequence"/>
</dbReference>
<feature type="transmembrane region" description="Helical" evidence="6">
    <location>
        <begin position="161"/>
        <end position="183"/>
    </location>
</feature>
<evidence type="ECO:0000256" key="1">
    <source>
        <dbReference type="ARBA" id="ARBA00004651"/>
    </source>
</evidence>
<dbReference type="GO" id="GO:0005886">
    <property type="term" value="C:plasma membrane"/>
    <property type="evidence" value="ECO:0007669"/>
    <property type="project" value="UniProtKB-SubCell"/>
</dbReference>
<feature type="transmembrane region" description="Helical" evidence="6">
    <location>
        <begin position="45"/>
        <end position="65"/>
    </location>
</feature>
<keyword evidence="3 6" id="KW-0812">Transmembrane</keyword>
<feature type="transmembrane region" description="Helical" evidence="6">
    <location>
        <begin position="17"/>
        <end position="38"/>
    </location>
</feature>
<keyword evidence="2" id="KW-1003">Cell membrane</keyword>
<comment type="subcellular location">
    <subcellularLocation>
        <location evidence="1">Cell membrane</location>
        <topology evidence="1">Multi-pass membrane protein</topology>
    </subcellularLocation>
</comment>
<accession>A0A2J6X8J0</accession>
<proteinExistence type="predicted"/>
<evidence type="ECO:0000256" key="5">
    <source>
        <dbReference type="ARBA" id="ARBA00023136"/>
    </source>
</evidence>
<dbReference type="CDD" id="cd06579">
    <property type="entry name" value="TM_PBP1_transp_AraH_like"/>
    <property type="match status" value="1"/>
</dbReference>
<protein>
    <submittedName>
        <fullName evidence="7">ABC transporter permease</fullName>
    </submittedName>
</protein>
<feature type="transmembrane region" description="Helical" evidence="6">
    <location>
        <begin position="123"/>
        <end position="141"/>
    </location>
</feature>
<comment type="caution">
    <text evidence="7">The sequence shown here is derived from an EMBL/GenBank/DDBJ whole genome shotgun (WGS) entry which is preliminary data.</text>
</comment>
<evidence type="ECO:0000256" key="2">
    <source>
        <dbReference type="ARBA" id="ARBA00022475"/>
    </source>
</evidence>
<feature type="transmembrane region" description="Helical" evidence="6">
    <location>
        <begin position="248"/>
        <end position="281"/>
    </location>
</feature>
<evidence type="ECO:0000256" key="6">
    <source>
        <dbReference type="SAM" id="Phobius"/>
    </source>
</evidence>
<feature type="transmembrane region" description="Helical" evidence="6">
    <location>
        <begin position="96"/>
        <end position="117"/>
    </location>
</feature>
<keyword evidence="5 6" id="KW-0472">Membrane</keyword>
<evidence type="ECO:0000256" key="4">
    <source>
        <dbReference type="ARBA" id="ARBA00022989"/>
    </source>
</evidence>
<dbReference type="EMBL" id="PNIX01000100">
    <property type="protein sequence ID" value="PMP83496.1"/>
    <property type="molecule type" value="Genomic_DNA"/>
</dbReference>
<feature type="transmembrane region" description="Helical" evidence="6">
    <location>
        <begin position="293"/>
        <end position="312"/>
    </location>
</feature>
<evidence type="ECO:0000313" key="8">
    <source>
        <dbReference type="Proteomes" id="UP000236910"/>
    </source>
</evidence>
<gene>
    <name evidence="7" type="ORF">C0175_01660</name>
</gene>
<dbReference type="PANTHER" id="PTHR32196">
    <property type="entry name" value="ABC TRANSPORTER PERMEASE PROTEIN YPHD-RELATED-RELATED"/>
    <property type="match status" value="1"/>
</dbReference>
<name>A0A2J6X8J0_9BACT</name>
<feature type="transmembrane region" description="Helical" evidence="6">
    <location>
        <begin position="212"/>
        <end position="236"/>
    </location>
</feature>
<dbReference type="GO" id="GO:0022857">
    <property type="term" value="F:transmembrane transporter activity"/>
    <property type="evidence" value="ECO:0007669"/>
    <property type="project" value="InterPro"/>
</dbReference>
<evidence type="ECO:0000256" key="3">
    <source>
        <dbReference type="ARBA" id="ARBA00022692"/>
    </source>
</evidence>
<keyword evidence="4 6" id="KW-1133">Transmembrane helix</keyword>
<evidence type="ECO:0000313" key="7">
    <source>
        <dbReference type="EMBL" id="PMP83496.1"/>
    </source>
</evidence>
<organism evidence="7 8">
    <name type="scientific">Caldisericum exile</name>
    <dbReference type="NCBI Taxonomy" id="693075"/>
    <lineage>
        <taxon>Bacteria</taxon>
        <taxon>Pseudomonadati</taxon>
        <taxon>Caldisericota/Cryosericota group</taxon>
        <taxon>Caldisericota</taxon>
        <taxon>Caldisericia</taxon>
        <taxon>Caldisericales</taxon>
        <taxon>Caldisericaceae</taxon>
        <taxon>Caldisericum</taxon>
    </lineage>
</organism>